<sequence>MISRDLDTHPPPAARKQLEEAARALLQTALPPRGAEPAGVLTHLSHHCAPALNPKEATTRARPASATCSRATSSRSGWWRWGRPATTR</sequence>
<dbReference type="Proteomes" id="UP001612741">
    <property type="component" value="Unassembled WGS sequence"/>
</dbReference>
<organism evidence="2 3">
    <name type="scientific">Nonomuraea typhae</name>
    <dbReference type="NCBI Taxonomy" id="2603600"/>
    <lineage>
        <taxon>Bacteria</taxon>
        <taxon>Bacillati</taxon>
        <taxon>Actinomycetota</taxon>
        <taxon>Actinomycetes</taxon>
        <taxon>Streptosporangiales</taxon>
        <taxon>Streptosporangiaceae</taxon>
        <taxon>Nonomuraea</taxon>
    </lineage>
</organism>
<comment type="caution">
    <text evidence="2">The sequence shown here is derived from an EMBL/GenBank/DDBJ whole genome shotgun (WGS) entry which is preliminary data.</text>
</comment>
<evidence type="ECO:0000313" key="2">
    <source>
        <dbReference type="EMBL" id="MFI6497899.1"/>
    </source>
</evidence>
<dbReference type="EMBL" id="JBITGY010000003">
    <property type="protein sequence ID" value="MFI6497899.1"/>
    <property type="molecule type" value="Genomic_DNA"/>
</dbReference>
<name>A0ABW7YTS6_9ACTN</name>
<feature type="region of interest" description="Disordered" evidence="1">
    <location>
        <begin position="53"/>
        <end position="88"/>
    </location>
</feature>
<protein>
    <submittedName>
        <fullName evidence="2">Uncharacterized protein</fullName>
    </submittedName>
</protein>
<reference evidence="2 3" key="1">
    <citation type="submission" date="2024-10" db="EMBL/GenBank/DDBJ databases">
        <title>The Natural Products Discovery Center: Release of the First 8490 Sequenced Strains for Exploring Actinobacteria Biosynthetic Diversity.</title>
        <authorList>
            <person name="Kalkreuter E."/>
            <person name="Kautsar S.A."/>
            <person name="Yang D."/>
            <person name="Bader C.D."/>
            <person name="Teijaro C.N."/>
            <person name="Fluegel L."/>
            <person name="Davis C.M."/>
            <person name="Simpson J.R."/>
            <person name="Lauterbach L."/>
            <person name="Steele A.D."/>
            <person name="Gui C."/>
            <person name="Meng S."/>
            <person name="Li G."/>
            <person name="Viehrig K."/>
            <person name="Ye F."/>
            <person name="Su P."/>
            <person name="Kiefer A.F."/>
            <person name="Nichols A."/>
            <person name="Cepeda A.J."/>
            <person name="Yan W."/>
            <person name="Fan B."/>
            <person name="Jiang Y."/>
            <person name="Adhikari A."/>
            <person name="Zheng C.-J."/>
            <person name="Schuster L."/>
            <person name="Cowan T.M."/>
            <person name="Smanski M.J."/>
            <person name="Chevrette M.G."/>
            <person name="De Carvalho L.P.S."/>
            <person name="Shen B."/>
        </authorList>
    </citation>
    <scope>NUCLEOTIDE SEQUENCE [LARGE SCALE GENOMIC DNA]</scope>
    <source>
        <strain evidence="2 3">NPDC050545</strain>
    </source>
</reference>
<dbReference type="RefSeq" id="WP_397081138.1">
    <property type="nucleotide sequence ID" value="NZ_JBITGY010000003.1"/>
</dbReference>
<keyword evidence="3" id="KW-1185">Reference proteome</keyword>
<proteinExistence type="predicted"/>
<feature type="compositionally biased region" description="Low complexity" evidence="1">
    <location>
        <begin position="60"/>
        <end position="76"/>
    </location>
</feature>
<accession>A0ABW7YTS6</accession>
<evidence type="ECO:0000313" key="3">
    <source>
        <dbReference type="Proteomes" id="UP001612741"/>
    </source>
</evidence>
<evidence type="ECO:0000256" key="1">
    <source>
        <dbReference type="SAM" id="MobiDB-lite"/>
    </source>
</evidence>
<gene>
    <name evidence="2" type="ORF">ACIBG2_10965</name>
</gene>